<evidence type="ECO:0000256" key="7">
    <source>
        <dbReference type="ARBA" id="ARBA00047811"/>
    </source>
</evidence>
<dbReference type="GO" id="GO:0030332">
    <property type="term" value="F:cyclin binding"/>
    <property type="evidence" value="ECO:0007669"/>
    <property type="project" value="TreeGrafter"/>
</dbReference>
<protein>
    <submittedName>
        <fullName evidence="13">Pkinase-domain-containing protein</fullName>
    </submittedName>
</protein>
<gene>
    <name evidence="13" type="ORF">MIND_00733400</name>
</gene>
<dbReference type="GO" id="GO:0008024">
    <property type="term" value="C:cyclin/CDK positive transcription elongation factor complex"/>
    <property type="evidence" value="ECO:0007669"/>
    <property type="project" value="TreeGrafter"/>
</dbReference>
<evidence type="ECO:0000256" key="2">
    <source>
        <dbReference type="ARBA" id="ARBA00022527"/>
    </source>
</evidence>
<evidence type="ECO:0000256" key="4">
    <source>
        <dbReference type="ARBA" id="ARBA00022741"/>
    </source>
</evidence>
<dbReference type="RefSeq" id="XP_037219679.1">
    <property type="nucleotide sequence ID" value="XM_037364035.1"/>
</dbReference>
<dbReference type="SMART" id="SM00220">
    <property type="entry name" value="S_TKc"/>
    <property type="match status" value="1"/>
</dbReference>
<keyword evidence="4 10" id="KW-0547">Nucleotide-binding</keyword>
<feature type="compositionally biased region" description="Polar residues" evidence="11">
    <location>
        <begin position="231"/>
        <end position="251"/>
    </location>
</feature>
<name>A0A8H6W147_9AGAR</name>
<comment type="caution">
    <text evidence="13">The sequence shown here is derived from an EMBL/GenBank/DDBJ whole genome shotgun (WGS) entry which is preliminary data.</text>
</comment>
<keyword evidence="5 13" id="KW-0418">Kinase</keyword>
<feature type="region of interest" description="Disordered" evidence="11">
    <location>
        <begin position="1"/>
        <end position="450"/>
    </location>
</feature>
<dbReference type="InterPro" id="IPR000719">
    <property type="entry name" value="Prot_kinase_dom"/>
</dbReference>
<dbReference type="GeneID" id="59346551"/>
<dbReference type="PANTHER" id="PTHR24056">
    <property type="entry name" value="CELL DIVISION PROTEIN KINASE"/>
    <property type="match status" value="1"/>
</dbReference>
<dbReference type="Pfam" id="PF00069">
    <property type="entry name" value="Pkinase"/>
    <property type="match status" value="1"/>
</dbReference>
<feature type="compositionally biased region" description="Basic and acidic residues" evidence="11">
    <location>
        <begin position="110"/>
        <end position="121"/>
    </location>
</feature>
<dbReference type="GO" id="GO:0004693">
    <property type="term" value="F:cyclin-dependent protein serine/threonine kinase activity"/>
    <property type="evidence" value="ECO:0007669"/>
    <property type="project" value="UniProtKB-EC"/>
</dbReference>
<dbReference type="InterPro" id="IPR017441">
    <property type="entry name" value="Protein_kinase_ATP_BS"/>
</dbReference>
<dbReference type="InterPro" id="IPR008271">
    <property type="entry name" value="Ser/Thr_kinase_AS"/>
</dbReference>
<dbReference type="AlphaFoldDB" id="A0A8H6W147"/>
<dbReference type="CDD" id="cd07840">
    <property type="entry name" value="STKc_CDK9_like"/>
    <property type="match status" value="1"/>
</dbReference>
<feature type="compositionally biased region" description="Basic and acidic residues" evidence="11">
    <location>
        <begin position="406"/>
        <end position="420"/>
    </location>
</feature>
<evidence type="ECO:0000313" key="13">
    <source>
        <dbReference type="EMBL" id="KAF7301679.1"/>
    </source>
</evidence>
<dbReference type="SUPFAM" id="SSF56112">
    <property type="entry name" value="Protein kinase-like (PK-like)"/>
    <property type="match status" value="1"/>
</dbReference>
<feature type="compositionally biased region" description="Polar residues" evidence="11">
    <location>
        <begin position="201"/>
        <end position="218"/>
    </location>
</feature>
<dbReference type="EMBL" id="JACAZF010000006">
    <property type="protein sequence ID" value="KAF7301679.1"/>
    <property type="molecule type" value="Genomic_DNA"/>
</dbReference>
<comment type="catalytic activity">
    <reaction evidence="7">
        <text>L-threonyl-[protein] + ATP = O-phospho-L-threonyl-[protein] + ADP + H(+)</text>
        <dbReference type="Rhea" id="RHEA:46608"/>
        <dbReference type="Rhea" id="RHEA-COMP:11060"/>
        <dbReference type="Rhea" id="RHEA-COMP:11605"/>
        <dbReference type="ChEBI" id="CHEBI:15378"/>
        <dbReference type="ChEBI" id="CHEBI:30013"/>
        <dbReference type="ChEBI" id="CHEBI:30616"/>
        <dbReference type="ChEBI" id="CHEBI:61977"/>
        <dbReference type="ChEBI" id="CHEBI:456216"/>
        <dbReference type="EC" id="2.7.11.22"/>
    </reaction>
</comment>
<dbReference type="GO" id="GO:0008353">
    <property type="term" value="F:RNA polymerase II CTD heptapeptide repeat kinase activity"/>
    <property type="evidence" value="ECO:0007669"/>
    <property type="project" value="UniProtKB-EC"/>
</dbReference>
<dbReference type="Proteomes" id="UP000636479">
    <property type="component" value="Unassembled WGS sequence"/>
</dbReference>
<evidence type="ECO:0000256" key="3">
    <source>
        <dbReference type="ARBA" id="ARBA00022679"/>
    </source>
</evidence>
<feature type="compositionally biased region" description="Basic and acidic residues" evidence="11">
    <location>
        <begin position="133"/>
        <end position="146"/>
    </location>
</feature>
<dbReference type="PROSITE" id="PS50011">
    <property type="entry name" value="PROTEIN_KINASE_DOM"/>
    <property type="match status" value="1"/>
</dbReference>
<feature type="domain" description="Protein kinase" evidence="12">
    <location>
        <begin position="573"/>
        <end position="857"/>
    </location>
</feature>
<dbReference type="PROSITE" id="PS00107">
    <property type="entry name" value="PROTEIN_KINASE_ATP"/>
    <property type="match status" value="1"/>
</dbReference>
<feature type="compositionally biased region" description="Low complexity" evidence="11">
    <location>
        <begin position="59"/>
        <end position="69"/>
    </location>
</feature>
<evidence type="ECO:0000313" key="14">
    <source>
        <dbReference type="Proteomes" id="UP000636479"/>
    </source>
</evidence>
<comment type="similarity">
    <text evidence="1">Belongs to the protein kinase superfamily. CMGC Ser/Thr protein kinase family. CDC2/CDKX subfamily.</text>
</comment>
<dbReference type="PANTHER" id="PTHR24056:SF546">
    <property type="entry name" value="CYCLIN-DEPENDENT KINASE 12"/>
    <property type="match status" value="1"/>
</dbReference>
<sequence length="892" mass="102948">MPSHHRRRHHHHHNNHHHHAEPDNEPIPSREDDEQYPREYRHSSSNYRRHDSSLQTEKGSYPGPSSSSSRGHRDSNWRPKDYDDEYYRERREGYELAGTREPASWPAPTSEREWGRYESDYPPHYGEQASWPAHDHRNGHQERWDNRGGYYKRQSDRPPVVDERRDWSNRSSRGSGNYDPWSPPQKSISDERAWEPAPGWQPSTSSDHQQNHRGQNQSFHREDTTNHNHYKQSPTSRRGGNTHNNRYTNNKPQREWQEESSPNNWSRRGYQESERAPLPSRKHNRSMSPVRSPSRSPAESYYSRRSSRGRTRSPSPALKKQKREPVPSSYDHENMGWVPNQRKAALARESYQRQNEFAPPPRIPSPTSSLGTRRSRSRSPRSDAKRSYRLPSKSATPSNAPSYDDSAERRVDEHLEDRNGAEPVNDTIYPSEPPPGYDNDAQSMPPPSIIPNAINPLQYLPEFSRTSFSQPISSNRKGGFKPIGQNSSSLRKFFPGDDDDLDLSAQPTVTEQTEVIPSAGPRSPNMSHSRASSIVMDEEENPDAPVPPSQQAVADTNETRTSTPSTRPRAELYAIMNHVGEGTFGKVYKAQNTITRLFVALKRIRMESEKEGFPVTAMREIKLLQSLRHENVVRLFEMMVSNGSVYMVFEYMEHDLTGVLSQTQFSFTDAHLKSLCRQMLAGLAYLHHKGVIHRDIKGSNILLNNRGELKLADFGLARFYQKRRRSDYTNRVITLWYRPPELLLGATVYGPEVDMWSAGCIMLELFTKKPVFQGNDEIHQLDTIYRVFGTPTVERWPDIVNLPWYELVKPREEIPNHFREMFRKWMSPAALDLAERLLFYDPATRATAVQALDAPYFTQEEPPAMAPTGLATLLHGEWHELETKKAKKKKKE</sequence>
<proteinExistence type="inferred from homology"/>
<accession>A0A8H6W147</accession>
<feature type="compositionally biased region" description="Basic and acidic residues" evidence="11">
    <location>
        <begin position="153"/>
        <end position="168"/>
    </location>
</feature>
<evidence type="ECO:0000256" key="6">
    <source>
        <dbReference type="ARBA" id="ARBA00022840"/>
    </source>
</evidence>
<dbReference type="GO" id="GO:0005524">
    <property type="term" value="F:ATP binding"/>
    <property type="evidence" value="ECO:0007669"/>
    <property type="project" value="UniProtKB-UniRule"/>
</dbReference>
<keyword evidence="6 10" id="KW-0067">ATP-binding</keyword>
<feature type="compositionally biased region" description="Basic and acidic residues" evidence="11">
    <location>
        <begin position="71"/>
        <end position="94"/>
    </location>
</feature>
<dbReference type="PROSITE" id="PS00108">
    <property type="entry name" value="PROTEIN_KINASE_ST"/>
    <property type="match status" value="1"/>
</dbReference>
<dbReference type="InterPro" id="IPR011009">
    <property type="entry name" value="Kinase-like_dom_sf"/>
</dbReference>
<organism evidence="13 14">
    <name type="scientific">Mycena indigotica</name>
    <dbReference type="NCBI Taxonomy" id="2126181"/>
    <lineage>
        <taxon>Eukaryota</taxon>
        <taxon>Fungi</taxon>
        <taxon>Dikarya</taxon>
        <taxon>Basidiomycota</taxon>
        <taxon>Agaricomycotina</taxon>
        <taxon>Agaricomycetes</taxon>
        <taxon>Agaricomycetidae</taxon>
        <taxon>Agaricales</taxon>
        <taxon>Marasmiineae</taxon>
        <taxon>Mycenaceae</taxon>
        <taxon>Mycena</taxon>
    </lineage>
</organism>
<evidence type="ECO:0000256" key="11">
    <source>
        <dbReference type="SAM" id="MobiDB-lite"/>
    </source>
</evidence>
<comment type="catalytic activity">
    <reaction evidence="8">
        <text>L-seryl-[protein] + ATP = O-phospho-L-seryl-[protein] + ADP + H(+)</text>
        <dbReference type="Rhea" id="RHEA:17989"/>
        <dbReference type="Rhea" id="RHEA-COMP:9863"/>
        <dbReference type="Rhea" id="RHEA-COMP:11604"/>
        <dbReference type="ChEBI" id="CHEBI:15378"/>
        <dbReference type="ChEBI" id="CHEBI:29999"/>
        <dbReference type="ChEBI" id="CHEBI:30616"/>
        <dbReference type="ChEBI" id="CHEBI:83421"/>
        <dbReference type="ChEBI" id="CHEBI:456216"/>
        <dbReference type="EC" id="2.7.11.22"/>
    </reaction>
</comment>
<keyword evidence="2" id="KW-0723">Serine/threonine-protein kinase</keyword>
<dbReference type="GO" id="GO:0032968">
    <property type="term" value="P:positive regulation of transcription elongation by RNA polymerase II"/>
    <property type="evidence" value="ECO:0007669"/>
    <property type="project" value="TreeGrafter"/>
</dbReference>
<feature type="compositionally biased region" description="Low complexity" evidence="11">
    <location>
        <begin position="286"/>
        <end position="304"/>
    </location>
</feature>
<feature type="binding site" evidence="10">
    <location>
        <position position="602"/>
    </location>
    <ligand>
        <name>ATP</name>
        <dbReference type="ChEBI" id="CHEBI:30616"/>
    </ligand>
</feature>
<dbReference type="InterPro" id="IPR050108">
    <property type="entry name" value="CDK"/>
</dbReference>
<evidence type="ECO:0000256" key="5">
    <source>
        <dbReference type="ARBA" id="ARBA00022777"/>
    </source>
</evidence>
<evidence type="ECO:0000256" key="9">
    <source>
        <dbReference type="ARBA" id="ARBA00049280"/>
    </source>
</evidence>
<feature type="region of interest" description="Disordered" evidence="11">
    <location>
        <begin position="514"/>
        <end position="566"/>
    </location>
</feature>
<keyword evidence="14" id="KW-1185">Reference proteome</keyword>
<comment type="catalytic activity">
    <reaction evidence="9">
        <text>[DNA-directed RNA polymerase] + ATP = phospho-[DNA-directed RNA polymerase] + ADP + H(+)</text>
        <dbReference type="Rhea" id="RHEA:10216"/>
        <dbReference type="Rhea" id="RHEA-COMP:11321"/>
        <dbReference type="Rhea" id="RHEA-COMP:11322"/>
        <dbReference type="ChEBI" id="CHEBI:15378"/>
        <dbReference type="ChEBI" id="CHEBI:30616"/>
        <dbReference type="ChEBI" id="CHEBI:43176"/>
        <dbReference type="ChEBI" id="CHEBI:68546"/>
        <dbReference type="ChEBI" id="CHEBI:456216"/>
        <dbReference type="EC" id="2.7.11.23"/>
    </reaction>
</comment>
<dbReference type="FunFam" id="3.30.200.20:FF:000375">
    <property type="entry name" value="Cell division related protein kinase 2"/>
    <property type="match status" value="1"/>
</dbReference>
<evidence type="ECO:0000256" key="10">
    <source>
        <dbReference type="PROSITE-ProRule" id="PRU10141"/>
    </source>
</evidence>
<keyword evidence="3" id="KW-0808">Transferase</keyword>
<dbReference type="Gene3D" id="3.30.200.20">
    <property type="entry name" value="Phosphorylase Kinase, domain 1"/>
    <property type="match status" value="1"/>
</dbReference>
<reference evidence="13" key="1">
    <citation type="submission" date="2020-05" db="EMBL/GenBank/DDBJ databases">
        <title>Mycena genomes resolve the evolution of fungal bioluminescence.</title>
        <authorList>
            <person name="Tsai I.J."/>
        </authorList>
    </citation>
    <scope>NUCLEOTIDE SEQUENCE</scope>
    <source>
        <strain evidence="13">171206Taipei</strain>
    </source>
</reference>
<feature type="compositionally biased region" description="Basic and acidic residues" evidence="11">
    <location>
        <begin position="35"/>
        <end position="52"/>
    </location>
</feature>
<evidence type="ECO:0000256" key="8">
    <source>
        <dbReference type="ARBA" id="ARBA00048367"/>
    </source>
</evidence>
<dbReference type="Gene3D" id="1.10.510.10">
    <property type="entry name" value="Transferase(Phosphotransferase) domain 1"/>
    <property type="match status" value="1"/>
</dbReference>
<feature type="compositionally biased region" description="Basic residues" evidence="11">
    <location>
        <begin position="1"/>
        <end position="19"/>
    </location>
</feature>
<evidence type="ECO:0000259" key="12">
    <source>
        <dbReference type="PROSITE" id="PS50011"/>
    </source>
</evidence>
<dbReference type="FunFam" id="1.10.510.10:FF:000415">
    <property type="entry name" value="CMGC/CDK/CRK7 protein kinase, variant"/>
    <property type="match status" value="1"/>
</dbReference>
<dbReference type="OrthoDB" id="204883at2759"/>
<evidence type="ECO:0000256" key="1">
    <source>
        <dbReference type="ARBA" id="ARBA00006485"/>
    </source>
</evidence>